<dbReference type="SMART" id="SM00642">
    <property type="entry name" value="Aamy"/>
    <property type="match status" value="1"/>
</dbReference>
<feature type="region of interest" description="Disordered" evidence="9">
    <location>
        <begin position="861"/>
        <end position="884"/>
    </location>
</feature>
<accession>A0AAW1QRV6</accession>
<comment type="similarity">
    <text evidence="2">Belongs to the glycosyl hydrolase 13 family.</text>
</comment>
<keyword evidence="6" id="KW-0809">Transit peptide</keyword>
<evidence type="ECO:0000256" key="2">
    <source>
        <dbReference type="ARBA" id="ARBA00008061"/>
    </source>
</evidence>
<feature type="compositionally biased region" description="Basic and acidic residues" evidence="9">
    <location>
        <begin position="958"/>
        <end position="973"/>
    </location>
</feature>
<evidence type="ECO:0000256" key="7">
    <source>
        <dbReference type="ARBA" id="ARBA00051664"/>
    </source>
</evidence>
<dbReference type="InterPro" id="IPR004193">
    <property type="entry name" value="Glyco_hydro_13_N"/>
</dbReference>
<dbReference type="InterPro" id="IPR006047">
    <property type="entry name" value="GH13_cat_dom"/>
</dbReference>
<evidence type="ECO:0000256" key="3">
    <source>
        <dbReference type="ARBA" id="ARBA00022528"/>
    </source>
</evidence>
<dbReference type="EC" id="3.2.1.68" evidence="8"/>
<dbReference type="InterPro" id="IPR048650">
    <property type="entry name" value="ISOA1-3-like_C"/>
</dbReference>
<evidence type="ECO:0000256" key="5">
    <source>
        <dbReference type="ARBA" id="ARBA00022801"/>
    </source>
</evidence>
<dbReference type="Gene3D" id="2.60.40.10">
    <property type="entry name" value="Immunoglobulins"/>
    <property type="match status" value="1"/>
</dbReference>
<keyword evidence="3" id="KW-0150">Chloroplast</keyword>
<evidence type="ECO:0000256" key="4">
    <source>
        <dbReference type="ARBA" id="ARBA00022640"/>
    </source>
</evidence>
<dbReference type="AlphaFoldDB" id="A0AAW1QRV6"/>
<dbReference type="InterPro" id="IPR013783">
    <property type="entry name" value="Ig-like_fold"/>
</dbReference>
<evidence type="ECO:0000256" key="6">
    <source>
        <dbReference type="ARBA" id="ARBA00022946"/>
    </source>
</evidence>
<dbReference type="GO" id="GO:0009507">
    <property type="term" value="C:chloroplast"/>
    <property type="evidence" value="ECO:0007669"/>
    <property type="project" value="UniProtKB-SubCell"/>
</dbReference>
<evidence type="ECO:0000259" key="10">
    <source>
        <dbReference type="SMART" id="SM00642"/>
    </source>
</evidence>
<dbReference type="Gene3D" id="3.20.20.80">
    <property type="entry name" value="Glycosidases"/>
    <property type="match status" value="1"/>
</dbReference>
<name>A0AAW1QRV6_9CHLO</name>
<feature type="region of interest" description="Disordered" evidence="9">
    <location>
        <begin position="939"/>
        <end position="979"/>
    </location>
</feature>
<evidence type="ECO:0000256" key="8">
    <source>
        <dbReference type="ARBA" id="ARBA00066531"/>
    </source>
</evidence>
<organism evidence="11 12">
    <name type="scientific">[Myrmecia] bisecta</name>
    <dbReference type="NCBI Taxonomy" id="41462"/>
    <lineage>
        <taxon>Eukaryota</taxon>
        <taxon>Viridiplantae</taxon>
        <taxon>Chlorophyta</taxon>
        <taxon>core chlorophytes</taxon>
        <taxon>Trebouxiophyceae</taxon>
        <taxon>Trebouxiales</taxon>
        <taxon>Trebouxiaceae</taxon>
        <taxon>Myrmecia</taxon>
    </lineage>
</organism>
<dbReference type="InterPro" id="IPR013780">
    <property type="entry name" value="Glyco_hydro_b"/>
</dbReference>
<feature type="domain" description="Glycosyl hydrolase family 13 catalytic" evidence="10">
    <location>
        <begin position="255"/>
        <end position="730"/>
    </location>
</feature>
<feature type="compositionally biased region" description="Low complexity" evidence="9">
    <location>
        <begin position="868"/>
        <end position="879"/>
    </location>
</feature>
<dbReference type="SUPFAM" id="SSF81296">
    <property type="entry name" value="E set domains"/>
    <property type="match status" value="1"/>
</dbReference>
<dbReference type="CDD" id="cd02856">
    <property type="entry name" value="E_set_GDE_Isoamylase_N"/>
    <property type="match status" value="1"/>
</dbReference>
<dbReference type="Gene3D" id="2.60.40.1180">
    <property type="entry name" value="Golgi alpha-mannosidase II"/>
    <property type="match status" value="1"/>
</dbReference>
<keyword evidence="12" id="KW-1185">Reference proteome</keyword>
<dbReference type="InterPro" id="IPR014756">
    <property type="entry name" value="Ig_E-set"/>
</dbReference>
<feature type="region of interest" description="Disordered" evidence="9">
    <location>
        <begin position="899"/>
        <end position="927"/>
    </location>
</feature>
<feature type="compositionally biased region" description="Low complexity" evidence="9">
    <location>
        <begin position="462"/>
        <end position="473"/>
    </location>
</feature>
<feature type="region of interest" description="Disordered" evidence="9">
    <location>
        <begin position="460"/>
        <end position="490"/>
    </location>
</feature>
<dbReference type="SUPFAM" id="SSF51445">
    <property type="entry name" value="(Trans)glycosidases"/>
    <property type="match status" value="1"/>
</dbReference>
<keyword evidence="4" id="KW-0934">Plastid</keyword>
<dbReference type="CDD" id="cd11326">
    <property type="entry name" value="AmyAc_Glg_debranch"/>
    <property type="match status" value="1"/>
</dbReference>
<dbReference type="GO" id="GO:0005975">
    <property type="term" value="P:carbohydrate metabolic process"/>
    <property type="evidence" value="ECO:0007669"/>
    <property type="project" value="InterPro"/>
</dbReference>
<dbReference type="Proteomes" id="UP001489004">
    <property type="component" value="Unassembled WGS sequence"/>
</dbReference>
<evidence type="ECO:0000313" key="11">
    <source>
        <dbReference type="EMBL" id="KAK9824321.1"/>
    </source>
</evidence>
<evidence type="ECO:0000256" key="9">
    <source>
        <dbReference type="SAM" id="MobiDB-lite"/>
    </source>
</evidence>
<dbReference type="FunFam" id="3.20.20.80:FF:000054">
    <property type="entry name" value="Glycogen debranching enzyme"/>
    <property type="match status" value="1"/>
</dbReference>
<dbReference type="EMBL" id="JALJOR010000002">
    <property type="protein sequence ID" value="KAK9824321.1"/>
    <property type="molecule type" value="Genomic_DNA"/>
</dbReference>
<evidence type="ECO:0000256" key="1">
    <source>
        <dbReference type="ARBA" id="ARBA00004229"/>
    </source>
</evidence>
<proteinExistence type="inferred from homology"/>
<dbReference type="InterPro" id="IPR044505">
    <property type="entry name" value="GlgX_Isoamylase_N_E_set"/>
</dbReference>
<dbReference type="GO" id="GO:0019156">
    <property type="term" value="F:isoamylase activity"/>
    <property type="evidence" value="ECO:0007669"/>
    <property type="project" value="UniProtKB-EC"/>
</dbReference>
<comment type="caution">
    <text evidence="11">The sequence shown here is derived from an EMBL/GenBank/DDBJ whole genome shotgun (WGS) entry which is preliminary data.</text>
</comment>
<protein>
    <recommendedName>
        <fullName evidence="8">isoamylase</fullName>
        <ecNumber evidence="8">3.2.1.68</ecNumber>
    </recommendedName>
</protein>
<sequence length="979" mass="107205">MASGLAGATLSAAFHPGVARAFGSRGPLLRRGWPRAHASTGSHVVHAQAATSTLPVSSRAWLTNRLPSSQADLDLDRTKPQKGSPLPGFPEPLGASLSCTGDAVNFAVYAANATGMTLCLFTEDDLAKGRTTLEYTLNPVKNRTGDVWHMRLMGVDLSLLYGYRAYGAHQDVDDNSNGHRYLKETVLLDPYAQAAIGRRSFGELGPDLPYQSGEVLGLARTWPQFGGVLPRPELNFDWQGDRPLHLPLEDLVIYEMHVRGFTQHRSGATNSPGTYLGVVEKLDYLKALGVNAIELLPVQEFNELEYYTLIPGSDEYRFNFWGYSTVAFFAPMARYSQAAQEGQPGQSVINEFKLLVRECHARGIEVILDVVFNHTAEGNEMGPSLSFRGLDNRVYYMLAPGGEYYNYSGCGNTFNCNHPVVRRFIVDCLRYWVQEMHVDGFRFDLASILTRAHSTWHPPQPAVHSAAASAVHSDGAPPEQQGLMAEGAGVPTGTPLSEPALVEMISEDPVLRHTKLIAEAWDCDGLNQVGAFPHFGGRWAEWNGHFRDTARQFVKGTEGPWVSNFASAICGSPHIYAAAEAGEEDWWGSHGGRRWRGSRQPLHSVNFITAHDGFTMADLVAYNEKHNEANGEENRDGEQHNLSWNCGEEGDTQVRAVQLLRARQMRNLAAALLLAHGVPMVQMGDEYGHSKGGNNNTYCHDSELNWFNWEQATADKFGFARFFRCLVHFRRARPELRRSRYLAGDDITWHGALVGEPDWSDTSRLLAFTLSNGAGGGLYVAFNSSHQAQVLQLPAWEGRTWQTVLDTGKVAPYDFLQADDVLSAEQVAATRRELHMWTASNLYAVLSYSCVVLESVPDPSTSMLPLDSSSRATSSSTARQAAGLPTDSCLPVAAHAPGATAAANGQNPTMREASASGQASAGAQPEDQARMLATARRLAANILQHRQRAQQVPPSDSGHPRRECGNTSEEHDLPVPASA</sequence>
<dbReference type="SUPFAM" id="SSF51011">
    <property type="entry name" value="Glycosyl hydrolase domain"/>
    <property type="match status" value="1"/>
</dbReference>
<dbReference type="InterPro" id="IPR017853">
    <property type="entry name" value="GH"/>
</dbReference>
<dbReference type="PANTHER" id="PTHR43002">
    <property type="entry name" value="GLYCOGEN DEBRANCHING ENZYME"/>
    <property type="match status" value="1"/>
</dbReference>
<dbReference type="Pfam" id="PF02922">
    <property type="entry name" value="CBM_48"/>
    <property type="match status" value="1"/>
</dbReference>
<dbReference type="Pfam" id="PF00128">
    <property type="entry name" value="Alpha-amylase"/>
    <property type="match status" value="1"/>
</dbReference>
<comment type="catalytic activity">
    <reaction evidence="7">
        <text>Hydrolysis of (1-&gt;6)-alpha-D-glucosidic branch linkages in glycogen, amylopectin and their beta-limit dextrins.</text>
        <dbReference type="EC" id="3.2.1.68"/>
    </reaction>
</comment>
<evidence type="ECO:0000313" key="12">
    <source>
        <dbReference type="Proteomes" id="UP001489004"/>
    </source>
</evidence>
<reference evidence="11 12" key="1">
    <citation type="journal article" date="2024" name="Nat. Commun.">
        <title>Phylogenomics reveals the evolutionary origins of lichenization in chlorophyte algae.</title>
        <authorList>
            <person name="Puginier C."/>
            <person name="Libourel C."/>
            <person name="Otte J."/>
            <person name="Skaloud P."/>
            <person name="Haon M."/>
            <person name="Grisel S."/>
            <person name="Petersen M."/>
            <person name="Berrin J.G."/>
            <person name="Delaux P.M."/>
            <person name="Dal Grande F."/>
            <person name="Keller J."/>
        </authorList>
    </citation>
    <scope>NUCLEOTIDE SEQUENCE [LARGE SCALE GENOMIC DNA]</scope>
    <source>
        <strain evidence="11 12">SAG 2043</strain>
    </source>
</reference>
<gene>
    <name evidence="11" type="ORF">WJX72_009436</name>
</gene>
<dbReference type="Pfam" id="PF21156">
    <property type="entry name" value="ISOA1-3_C"/>
    <property type="match status" value="1"/>
</dbReference>
<keyword evidence="5" id="KW-0378">Hydrolase</keyword>
<comment type="subcellular location">
    <subcellularLocation>
        <location evidence="1">Plastid</location>
        <location evidence="1">Chloroplast</location>
    </subcellularLocation>
</comment>